<comment type="caution">
    <text evidence="1">The sequence shown here is derived from an EMBL/GenBank/DDBJ whole genome shotgun (WGS) entry which is preliminary data.</text>
</comment>
<keyword evidence="2" id="KW-1185">Reference proteome</keyword>
<name>A0ACA9KGU6_9GLOM</name>
<evidence type="ECO:0000313" key="2">
    <source>
        <dbReference type="Proteomes" id="UP000789920"/>
    </source>
</evidence>
<sequence length="918" mass="106528">MSCTQGKSQLQDYGNIAQGPFDSERLYDCLSPVTNDTPQTAIVSNILSEKIVDKEYDNINRIQIASKGDKCGKIKIPLPWKYSKERLAKHPYCIYIVQIKKVICRCDKVIKLGHRYNEPFLNIHVNGKGYLAKQGVRSILNYFKLISKSKKIKSDDCVSSAEEWKSDDDKNMDNDDLFKIDEISDIENDCESEVLKYERFTNQNINLSLKGNKLLQNQIAKVKPSTLKLKYTPKYYFENDPLKNYLKYSDLTEIWLIIKDNESNTASDVWIKLAEKGIQGTFNKKPVFKDLTWFKRFLDSIRYDGPIVAMTDNTKLKPYLRYSSRMGCIIGFTFSNHKTNIKTYDDISVTINKIKENNAIAKYVRVYILQVPLPKFPSVIIALLSNLGSDKTETILDIHKLLLDFVQELKLHIISISSDSAQVEFNAQTQFQQISTPSRLRISYNLYNIDFSSISGARVLTLNHTTVGFGYFTKLLTHPETRKYPEFISANQNFIAPQIFAILISLAESMVLLVKAYKDFYNQYPLVSWIYGSEVCEHFFGAAQQVNADFDFAKLLEMVPKIDHYTKALNSKEISFNKDKSVRKACNLAKYLGILILDIISINSLRLYVLITSNDIEVSGSNDENIQDDKNLNENISNYNYSQIISCAAKEIDLLKQKENERDKIDINEENENLDKYKKQLSFINMVEIETSNNTISTGFDNVIFATKNRINFQEMIYQHEKHNAYTFRNIEQTAKTNNTRIINLTSINPNKTSYIVLLFTKNANAKMRFIKQREKRWKNDQKVISQSIANLYKKKQLNKQQKTLFIKNTNINHNNPLNKQDYVIAYYRIQLCIGQVISSFYEAYRYHSYNQEPITNIENISYLTLKVFTPIHNIFLAEIEEDHVLIIYQYPKNILYCLDIQDIQNFDNTFQLLEKAK</sequence>
<dbReference type="EMBL" id="CAJVQC010000509">
    <property type="protein sequence ID" value="CAG8472868.1"/>
    <property type="molecule type" value="Genomic_DNA"/>
</dbReference>
<feature type="non-terminal residue" evidence="1">
    <location>
        <position position="918"/>
    </location>
</feature>
<protein>
    <submittedName>
        <fullName evidence="1">12759_t:CDS:1</fullName>
    </submittedName>
</protein>
<gene>
    <name evidence="1" type="ORF">RPERSI_LOCUS661</name>
</gene>
<dbReference type="Proteomes" id="UP000789920">
    <property type="component" value="Unassembled WGS sequence"/>
</dbReference>
<organism evidence="1 2">
    <name type="scientific">Racocetra persica</name>
    <dbReference type="NCBI Taxonomy" id="160502"/>
    <lineage>
        <taxon>Eukaryota</taxon>
        <taxon>Fungi</taxon>
        <taxon>Fungi incertae sedis</taxon>
        <taxon>Mucoromycota</taxon>
        <taxon>Glomeromycotina</taxon>
        <taxon>Glomeromycetes</taxon>
        <taxon>Diversisporales</taxon>
        <taxon>Gigasporaceae</taxon>
        <taxon>Racocetra</taxon>
    </lineage>
</organism>
<proteinExistence type="predicted"/>
<accession>A0ACA9KGU6</accession>
<reference evidence="1" key="1">
    <citation type="submission" date="2021-06" db="EMBL/GenBank/DDBJ databases">
        <authorList>
            <person name="Kallberg Y."/>
            <person name="Tangrot J."/>
            <person name="Rosling A."/>
        </authorList>
    </citation>
    <scope>NUCLEOTIDE SEQUENCE</scope>
    <source>
        <strain evidence="1">MA461A</strain>
    </source>
</reference>
<evidence type="ECO:0000313" key="1">
    <source>
        <dbReference type="EMBL" id="CAG8472868.1"/>
    </source>
</evidence>